<dbReference type="SUPFAM" id="SSF51735">
    <property type="entry name" value="NAD(P)-binding Rossmann-fold domains"/>
    <property type="match status" value="1"/>
</dbReference>
<dbReference type="InParanoid" id="A0A0D2B1X8"/>
<accession>A0A0D2B1X8</accession>
<dbReference type="Pfam" id="PF05368">
    <property type="entry name" value="NmrA"/>
    <property type="match status" value="1"/>
</dbReference>
<dbReference type="InterPro" id="IPR036291">
    <property type="entry name" value="NAD(P)-bd_dom_sf"/>
</dbReference>
<dbReference type="OrthoDB" id="10000533at2759"/>
<keyword evidence="5" id="KW-1185">Reference proteome</keyword>
<organism evidence="4 5">
    <name type="scientific">Verruconis gallopava</name>
    <dbReference type="NCBI Taxonomy" id="253628"/>
    <lineage>
        <taxon>Eukaryota</taxon>
        <taxon>Fungi</taxon>
        <taxon>Dikarya</taxon>
        <taxon>Ascomycota</taxon>
        <taxon>Pezizomycotina</taxon>
        <taxon>Dothideomycetes</taxon>
        <taxon>Pleosporomycetidae</taxon>
        <taxon>Venturiales</taxon>
        <taxon>Sympoventuriaceae</taxon>
        <taxon>Verruconis</taxon>
    </lineage>
</organism>
<gene>
    <name evidence="4" type="ORF">PV09_03845</name>
</gene>
<dbReference type="EMBL" id="KN847538">
    <property type="protein sequence ID" value="KIW05324.1"/>
    <property type="molecule type" value="Genomic_DNA"/>
</dbReference>
<keyword evidence="1" id="KW-0521">NADP</keyword>
<proteinExistence type="predicted"/>
<evidence type="ECO:0000256" key="1">
    <source>
        <dbReference type="ARBA" id="ARBA00022857"/>
    </source>
</evidence>
<dbReference type="GO" id="GO:0016491">
    <property type="term" value="F:oxidoreductase activity"/>
    <property type="evidence" value="ECO:0007669"/>
    <property type="project" value="UniProtKB-KW"/>
</dbReference>
<dbReference type="Proteomes" id="UP000053259">
    <property type="component" value="Unassembled WGS sequence"/>
</dbReference>
<name>A0A0D2B1X8_9PEZI</name>
<dbReference type="Gene3D" id="3.90.25.10">
    <property type="entry name" value="UDP-galactose 4-epimerase, domain 1"/>
    <property type="match status" value="1"/>
</dbReference>
<protein>
    <recommendedName>
        <fullName evidence="3">NmrA-like domain-containing protein</fullName>
    </recommendedName>
</protein>
<dbReference type="AlphaFoldDB" id="A0A0D2B1X8"/>
<evidence type="ECO:0000313" key="4">
    <source>
        <dbReference type="EMBL" id="KIW05324.1"/>
    </source>
</evidence>
<dbReference type="InterPro" id="IPR051609">
    <property type="entry name" value="NmrA/Isoflavone_reductase-like"/>
</dbReference>
<sequence>MSLPLIAIAGGSSQLGAAILTALLETGTFRPVVLSRESSKTPAWLEALPVEVRRVNYLSYESCTTALAGVHTVISTLLCKDGTWFVSQKNLLDAGLKVGIKRFVASEFGLGPLGTAEVDLFALEQLPIRLALKAAAREHPDFEWTAFYNGAFMNYLGYGCENAEAVGMDHSFLFNVKAMTADIPVKEDGSFPDLTMTTIADVGHFVAAACALPQGTWPEDSYLAGETLSIGKVIDIIESVCGRKVIVRKYTKKALLEEIAQIPADSVREEDIMGRFFLQLTLAFAEGEQGKSVMAPDLNHRFPEIKTTSVEEYVRKYWGV</sequence>
<dbReference type="GeneID" id="27311818"/>
<evidence type="ECO:0000256" key="2">
    <source>
        <dbReference type="ARBA" id="ARBA00023002"/>
    </source>
</evidence>
<dbReference type="InterPro" id="IPR008030">
    <property type="entry name" value="NmrA-like"/>
</dbReference>
<dbReference type="HOGENOM" id="CLU_044876_0_2_1"/>
<dbReference type="RefSeq" id="XP_016215193.1">
    <property type="nucleotide sequence ID" value="XM_016357104.1"/>
</dbReference>
<keyword evidence="2" id="KW-0560">Oxidoreductase</keyword>
<dbReference type="VEuPathDB" id="FungiDB:PV09_03845"/>
<dbReference type="PANTHER" id="PTHR47706">
    <property type="entry name" value="NMRA-LIKE FAMILY PROTEIN"/>
    <property type="match status" value="1"/>
</dbReference>
<feature type="domain" description="NmrA-like" evidence="3">
    <location>
        <begin position="5"/>
        <end position="313"/>
    </location>
</feature>
<reference evidence="4 5" key="1">
    <citation type="submission" date="2015-01" db="EMBL/GenBank/DDBJ databases">
        <title>The Genome Sequence of Ochroconis gallopava CBS43764.</title>
        <authorList>
            <consortium name="The Broad Institute Genomics Platform"/>
            <person name="Cuomo C."/>
            <person name="de Hoog S."/>
            <person name="Gorbushina A."/>
            <person name="Stielow B."/>
            <person name="Teixiera M."/>
            <person name="Abouelleil A."/>
            <person name="Chapman S.B."/>
            <person name="Priest M."/>
            <person name="Young S.K."/>
            <person name="Wortman J."/>
            <person name="Nusbaum C."/>
            <person name="Birren B."/>
        </authorList>
    </citation>
    <scope>NUCLEOTIDE SEQUENCE [LARGE SCALE GENOMIC DNA]</scope>
    <source>
        <strain evidence="4 5">CBS 43764</strain>
    </source>
</reference>
<evidence type="ECO:0000259" key="3">
    <source>
        <dbReference type="Pfam" id="PF05368"/>
    </source>
</evidence>
<dbReference type="PANTHER" id="PTHR47706:SF2">
    <property type="entry name" value="ISOFLAVONE REDUCTASE FAMILY PROTEIN (AFU_ORTHOLOGUE AFUA_2G05290)"/>
    <property type="match status" value="1"/>
</dbReference>
<dbReference type="Gene3D" id="3.40.50.720">
    <property type="entry name" value="NAD(P)-binding Rossmann-like Domain"/>
    <property type="match status" value="1"/>
</dbReference>
<evidence type="ECO:0000313" key="5">
    <source>
        <dbReference type="Proteomes" id="UP000053259"/>
    </source>
</evidence>